<dbReference type="Proteomes" id="UP000184080">
    <property type="component" value="Unassembled WGS sequence"/>
</dbReference>
<dbReference type="InterPro" id="IPR004358">
    <property type="entry name" value="Sig_transdc_His_kin-like_C"/>
</dbReference>
<evidence type="ECO:0000256" key="4">
    <source>
        <dbReference type="ARBA" id="ARBA00012438"/>
    </source>
</evidence>
<dbReference type="EC" id="2.7.13.3" evidence="4"/>
<evidence type="ECO:0000256" key="15">
    <source>
        <dbReference type="SAM" id="Phobius"/>
    </source>
</evidence>
<dbReference type="PANTHER" id="PTHR45528:SF8">
    <property type="entry name" value="HISTIDINE KINASE"/>
    <property type="match status" value="1"/>
</dbReference>
<evidence type="ECO:0000256" key="14">
    <source>
        <dbReference type="ARBA" id="ARBA00023136"/>
    </source>
</evidence>
<sequence length="515" mass="58970">MKNSKKGRLKRRFSKILNSRLFKPFKKLWDIFLNRMKKSIRFELVVVFGVCFIIALIAFGIGNSLFSGKVTESHMEYDQSVNNINYRAGDLVRSINSSKLSSSETDKLKAIIKNNFSNRSDDKVIITDLDGNVIVKSDNASETKIDIYTMLKNSIESNNIRKNNFEGKRVDGVYPIDLKDTKAYVITSAVPTAQLIEHTYIRQNSLLALLVAVASFIISFIIITNNQMKYIQEISKGLKEISTGDLSYRIPKKSEDELGTLAGNINFMAQEIQIKIENERKAEKTKNELITNVSHDLRTPLTSVMGYLGLVKDGKYSDEKEMKEYLSIAFNKAERLKILIDDLFEYTKLTNANVNIELKKVNLNEFLEQLIEELRPYYEESELTLKVFLPEEKVYVNVDTNKMLRVFENLFTNAIKYSRKPSDVKINLERFTETAVFSISNIGESLSKEKLSMIFERFYRADEARNSSVSGSGLGLAITKNIVELHGGKVWANCEEELITFYVQFPLLKENSYEN</sequence>
<dbReference type="PRINTS" id="PR00344">
    <property type="entry name" value="BCTRLSENSOR"/>
</dbReference>
<dbReference type="PANTHER" id="PTHR45528">
    <property type="entry name" value="SENSOR HISTIDINE KINASE CPXA"/>
    <property type="match status" value="1"/>
</dbReference>
<dbReference type="SMART" id="SM00304">
    <property type="entry name" value="HAMP"/>
    <property type="match status" value="1"/>
</dbReference>
<keyword evidence="11" id="KW-0067">ATP-binding</keyword>
<dbReference type="STRING" id="1121298.SAMN05444401_3060"/>
<evidence type="ECO:0000259" key="17">
    <source>
        <dbReference type="PROSITE" id="PS50885"/>
    </source>
</evidence>
<keyword evidence="19" id="KW-1185">Reference proteome</keyword>
<dbReference type="InterPro" id="IPR003660">
    <property type="entry name" value="HAMP_dom"/>
</dbReference>
<dbReference type="SMART" id="SM00387">
    <property type="entry name" value="HATPase_c"/>
    <property type="match status" value="1"/>
</dbReference>
<comment type="subcellular location">
    <subcellularLocation>
        <location evidence="3">Cell membrane</location>
    </subcellularLocation>
    <subcellularLocation>
        <location evidence="2">Membrane</location>
        <topology evidence="2">Multi-pass membrane protein</topology>
    </subcellularLocation>
</comment>
<evidence type="ECO:0000256" key="11">
    <source>
        <dbReference type="ARBA" id="ARBA00022840"/>
    </source>
</evidence>
<proteinExistence type="predicted"/>
<evidence type="ECO:0000256" key="1">
    <source>
        <dbReference type="ARBA" id="ARBA00000085"/>
    </source>
</evidence>
<dbReference type="SUPFAM" id="SSF55874">
    <property type="entry name" value="ATPase domain of HSP90 chaperone/DNA topoisomerase II/histidine kinase"/>
    <property type="match status" value="1"/>
</dbReference>
<dbReference type="SUPFAM" id="SSF47384">
    <property type="entry name" value="Homodimeric domain of signal transducing histidine kinase"/>
    <property type="match status" value="1"/>
</dbReference>
<dbReference type="Gene3D" id="1.10.287.130">
    <property type="match status" value="1"/>
</dbReference>
<protein>
    <recommendedName>
        <fullName evidence="4">histidine kinase</fullName>
        <ecNumber evidence="4">2.7.13.3</ecNumber>
    </recommendedName>
</protein>
<dbReference type="Pfam" id="PF00512">
    <property type="entry name" value="HisKA"/>
    <property type="match status" value="1"/>
</dbReference>
<dbReference type="CDD" id="cd00075">
    <property type="entry name" value="HATPase"/>
    <property type="match status" value="1"/>
</dbReference>
<dbReference type="GO" id="GO:0005886">
    <property type="term" value="C:plasma membrane"/>
    <property type="evidence" value="ECO:0007669"/>
    <property type="project" value="UniProtKB-SubCell"/>
</dbReference>
<evidence type="ECO:0000256" key="12">
    <source>
        <dbReference type="ARBA" id="ARBA00022989"/>
    </source>
</evidence>
<keyword evidence="8 15" id="KW-0812">Transmembrane</keyword>
<evidence type="ECO:0000256" key="7">
    <source>
        <dbReference type="ARBA" id="ARBA00022679"/>
    </source>
</evidence>
<keyword evidence="12 15" id="KW-1133">Transmembrane helix</keyword>
<dbReference type="Pfam" id="PF02518">
    <property type="entry name" value="HATPase_c"/>
    <property type="match status" value="1"/>
</dbReference>
<dbReference type="EMBL" id="FQZO01000005">
    <property type="protein sequence ID" value="SHJ44820.1"/>
    <property type="molecule type" value="Genomic_DNA"/>
</dbReference>
<dbReference type="InterPro" id="IPR003594">
    <property type="entry name" value="HATPase_dom"/>
</dbReference>
<evidence type="ECO:0000256" key="9">
    <source>
        <dbReference type="ARBA" id="ARBA00022741"/>
    </source>
</evidence>
<dbReference type="PROSITE" id="PS50885">
    <property type="entry name" value="HAMP"/>
    <property type="match status" value="1"/>
</dbReference>
<dbReference type="CDD" id="cd06225">
    <property type="entry name" value="HAMP"/>
    <property type="match status" value="1"/>
</dbReference>
<dbReference type="FunFam" id="1.10.287.130:FF:000008">
    <property type="entry name" value="Two-component sensor histidine kinase"/>
    <property type="match status" value="1"/>
</dbReference>
<keyword evidence="13" id="KW-0902">Two-component regulatory system</keyword>
<dbReference type="FunFam" id="3.30.565.10:FF:000013">
    <property type="entry name" value="Two-component sensor histidine kinase"/>
    <property type="match status" value="1"/>
</dbReference>
<evidence type="ECO:0000256" key="3">
    <source>
        <dbReference type="ARBA" id="ARBA00004236"/>
    </source>
</evidence>
<accession>A0A1M6JDV4</accession>
<organism evidence="18 19">
    <name type="scientific">Clostridium amylolyticum</name>
    <dbReference type="NCBI Taxonomy" id="1121298"/>
    <lineage>
        <taxon>Bacteria</taxon>
        <taxon>Bacillati</taxon>
        <taxon>Bacillota</taxon>
        <taxon>Clostridia</taxon>
        <taxon>Eubacteriales</taxon>
        <taxon>Clostridiaceae</taxon>
        <taxon>Clostridium</taxon>
    </lineage>
</organism>
<evidence type="ECO:0000313" key="19">
    <source>
        <dbReference type="Proteomes" id="UP000184080"/>
    </source>
</evidence>
<dbReference type="SUPFAM" id="SSF158472">
    <property type="entry name" value="HAMP domain-like"/>
    <property type="match status" value="1"/>
</dbReference>
<keyword evidence="5" id="KW-1003">Cell membrane</keyword>
<keyword evidence="10" id="KW-0418">Kinase</keyword>
<dbReference type="CDD" id="cd00082">
    <property type="entry name" value="HisKA"/>
    <property type="match status" value="1"/>
</dbReference>
<dbReference type="SMART" id="SM00388">
    <property type="entry name" value="HisKA"/>
    <property type="match status" value="1"/>
</dbReference>
<dbReference type="RefSeq" id="WP_073008522.1">
    <property type="nucleotide sequence ID" value="NZ_FQZO01000005.1"/>
</dbReference>
<dbReference type="InterPro" id="IPR036890">
    <property type="entry name" value="HATPase_C_sf"/>
</dbReference>
<evidence type="ECO:0000259" key="16">
    <source>
        <dbReference type="PROSITE" id="PS50109"/>
    </source>
</evidence>
<dbReference type="InterPro" id="IPR005467">
    <property type="entry name" value="His_kinase_dom"/>
</dbReference>
<evidence type="ECO:0000256" key="13">
    <source>
        <dbReference type="ARBA" id="ARBA00023012"/>
    </source>
</evidence>
<dbReference type="InterPro" id="IPR050398">
    <property type="entry name" value="HssS/ArlS-like"/>
</dbReference>
<dbReference type="PROSITE" id="PS50109">
    <property type="entry name" value="HIS_KIN"/>
    <property type="match status" value="1"/>
</dbReference>
<dbReference type="GO" id="GO:0005524">
    <property type="term" value="F:ATP binding"/>
    <property type="evidence" value="ECO:0007669"/>
    <property type="project" value="UniProtKB-KW"/>
</dbReference>
<keyword evidence="14 15" id="KW-0472">Membrane</keyword>
<keyword evidence="7" id="KW-0808">Transferase</keyword>
<feature type="domain" description="HAMP" evidence="17">
    <location>
        <begin position="225"/>
        <end position="277"/>
    </location>
</feature>
<feature type="domain" description="Histidine kinase" evidence="16">
    <location>
        <begin position="292"/>
        <end position="509"/>
    </location>
</feature>
<dbReference type="Pfam" id="PF00672">
    <property type="entry name" value="HAMP"/>
    <property type="match status" value="1"/>
</dbReference>
<dbReference type="Gene3D" id="3.30.565.10">
    <property type="entry name" value="Histidine kinase-like ATPase, C-terminal domain"/>
    <property type="match status" value="1"/>
</dbReference>
<gene>
    <name evidence="18" type="ORF">SAMN05444401_3060</name>
</gene>
<dbReference type="InterPro" id="IPR003661">
    <property type="entry name" value="HisK_dim/P_dom"/>
</dbReference>
<evidence type="ECO:0000256" key="6">
    <source>
        <dbReference type="ARBA" id="ARBA00022553"/>
    </source>
</evidence>
<evidence type="ECO:0000256" key="10">
    <source>
        <dbReference type="ARBA" id="ARBA00022777"/>
    </source>
</evidence>
<evidence type="ECO:0000313" key="18">
    <source>
        <dbReference type="EMBL" id="SHJ44820.1"/>
    </source>
</evidence>
<keyword evidence="6" id="KW-0597">Phosphoprotein</keyword>
<reference evidence="18 19" key="1">
    <citation type="submission" date="2016-11" db="EMBL/GenBank/DDBJ databases">
        <authorList>
            <person name="Jaros S."/>
            <person name="Januszkiewicz K."/>
            <person name="Wedrychowicz H."/>
        </authorList>
    </citation>
    <scope>NUCLEOTIDE SEQUENCE [LARGE SCALE GENOMIC DNA]</scope>
    <source>
        <strain evidence="18 19">DSM 21864</strain>
    </source>
</reference>
<dbReference type="AlphaFoldDB" id="A0A1M6JDV4"/>
<dbReference type="InterPro" id="IPR036097">
    <property type="entry name" value="HisK_dim/P_sf"/>
</dbReference>
<evidence type="ECO:0000256" key="8">
    <source>
        <dbReference type="ARBA" id="ARBA00022692"/>
    </source>
</evidence>
<keyword evidence="9" id="KW-0547">Nucleotide-binding</keyword>
<comment type="catalytic activity">
    <reaction evidence="1">
        <text>ATP + protein L-histidine = ADP + protein N-phospho-L-histidine.</text>
        <dbReference type="EC" id="2.7.13.3"/>
    </reaction>
</comment>
<dbReference type="GO" id="GO:0000155">
    <property type="term" value="F:phosphorelay sensor kinase activity"/>
    <property type="evidence" value="ECO:0007669"/>
    <property type="project" value="InterPro"/>
</dbReference>
<evidence type="ECO:0000256" key="5">
    <source>
        <dbReference type="ARBA" id="ARBA00022475"/>
    </source>
</evidence>
<name>A0A1M6JDV4_9CLOT</name>
<dbReference type="Gene3D" id="6.10.340.10">
    <property type="match status" value="1"/>
</dbReference>
<feature type="transmembrane region" description="Helical" evidence="15">
    <location>
        <begin position="205"/>
        <end position="223"/>
    </location>
</feature>
<evidence type="ECO:0000256" key="2">
    <source>
        <dbReference type="ARBA" id="ARBA00004141"/>
    </source>
</evidence>